<dbReference type="PANTHER" id="PTHR44757:SF2">
    <property type="entry name" value="BIOFILM ARCHITECTURE MAINTENANCE PROTEIN MBAA"/>
    <property type="match status" value="1"/>
</dbReference>
<dbReference type="EMBL" id="DS999411">
    <property type="protein sequence ID" value="EED36781.1"/>
    <property type="molecule type" value="Genomic_DNA"/>
</dbReference>
<organism evidence="5 6">
    <name type="scientific">Luminiphilus syltensis NOR5-1B</name>
    <dbReference type="NCBI Taxonomy" id="565045"/>
    <lineage>
        <taxon>Bacteria</taxon>
        <taxon>Pseudomonadati</taxon>
        <taxon>Pseudomonadota</taxon>
        <taxon>Gammaproteobacteria</taxon>
        <taxon>Cellvibrionales</taxon>
        <taxon>Halieaceae</taxon>
        <taxon>Luminiphilus</taxon>
    </lineage>
</organism>
<dbReference type="PROSITE" id="PS50110">
    <property type="entry name" value="RESPONSE_REGULATORY"/>
    <property type="match status" value="1"/>
</dbReference>
<accession>B8KWW4</accession>
<dbReference type="Gene3D" id="3.30.70.270">
    <property type="match status" value="1"/>
</dbReference>
<dbReference type="CDD" id="cd01948">
    <property type="entry name" value="EAL"/>
    <property type="match status" value="1"/>
</dbReference>
<dbReference type="InterPro" id="IPR000160">
    <property type="entry name" value="GGDEF_dom"/>
</dbReference>
<dbReference type="InterPro" id="IPR043128">
    <property type="entry name" value="Rev_trsase/Diguanyl_cyclase"/>
</dbReference>
<dbReference type="InterPro" id="IPR029787">
    <property type="entry name" value="Nucleotide_cyclase"/>
</dbReference>
<evidence type="ECO:0000313" key="6">
    <source>
        <dbReference type="Proteomes" id="UP000004699"/>
    </source>
</evidence>
<evidence type="ECO:0000259" key="2">
    <source>
        <dbReference type="PROSITE" id="PS50110"/>
    </source>
</evidence>
<dbReference type="InterPro" id="IPR011006">
    <property type="entry name" value="CheY-like_superfamily"/>
</dbReference>
<dbReference type="eggNOG" id="COG5001">
    <property type="taxonomic scope" value="Bacteria"/>
</dbReference>
<dbReference type="InterPro" id="IPR001789">
    <property type="entry name" value="Sig_transdc_resp-reg_receiver"/>
</dbReference>
<dbReference type="SMART" id="SM00448">
    <property type="entry name" value="REC"/>
    <property type="match status" value="1"/>
</dbReference>
<feature type="domain" description="GGDEF" evidence="4">
    <location>
        <begin position="178"/>
        <end position="331"/>
    </location>
</feature>
<dbReference type="Pfam" id="PF00990">
    <property type="entry name" value="GGDEF"/>
    <property type="match status" value="2"/>
</dbReference>
<dbReference type="NCBIfam" id="TIGR00254">
    <property type="entry name" value="GGDEF"/>
    <property type="match status" value="2"/>
</dbReference>
<dbReference type="InterPro" id="IPR052155">
    <property type="entry name" value="Biofilm_reg_signaling"/>
</dbReference>
<dbReference type="Pfam" id="PF00563">
    <property type="entry name" value="EAL"/>
    <property type="match status" value="1"/>
</dbReference>
<sequence length="606" mass="66617">MQATTPNRKASKILVCDDDLMVRVLARECLEAAGMDVIDAEDGIQALEAFQSELPDLVFLDVEMPGKTGLEVCAEIRALPQGMNVPVLIATGAEDADSIDRGFNAGATQYKTKPINWSLLSRDIRYMLRAAEAFNELKAQEDRLRYLAYFDHLTDLPNRRSFNEQLRRNLIDGHKRESLTGLIVIDVDHFKRINDSIGHERGDDLLRNMAVRIQDALTQIATIISDYPGAAVTADPDSLAFELARPGGDEFTVVVRNPASIEHLADIGNAIMESLNDPVEIQGHALVLTPSIGAAMAPLHGQTPELLLRHADAAMYAAKADGRARLRVYDESLEDDAELQLQLEEDLRDALDTGGLRMMYQPQIDTRTGEMCGVEALIRWQHPTLGAIPPDQFIGVAERTGLIRPLGDWILREVDADARKSGSNFPRSVSVSINLSPIQFGQSNFVSHLTQIIKQLDLNYTVELELTEGVVMTDAEHNLDKLRQLKALGFKLAIDDFGTGYSSLSYLRHFPIDTLKIDRSFINDIGTPDGDGIVRAILGLCHALDLTVVAEGVETKEQALFLADHGCQILQGFLLGRPMPVGDLMAASEQNYLPLITDSGSSTQAS</sequence>
<feature type="modified residue" description="4-aspartylphosphate" evidence="1">
    <location>
        <position position="61"/>
    </location>
</feature>
<dbReference type="SUPFAM" id="SSF52172">
    <property type="entry name" value="CheY-like"/>
    <property type="match status" value="1"/>
</dbReference>
<dbReference type="PROSITE" id="PS50887">
    <property type="entry name" value="GGDEF"/>
    <property type="match status" value="1"/>
</dbReference>
<dbReference type="SUPFAM" id="SSF141868">
    <property type="entry name" value="EAL domain-like"/>
    <property type="match status" value="1"/>
</dbReference>
<gene>
    <name evidence="5" type="ORF">NOR51B_2734</name>
</gene>
<dbReference type="Gene3D" id="3.40.50.2300">
    <property type="match status" value="1"/>
</dbReference>
<dbReference type="Gene3D" id="3.20.20.450">
    <property type="entry name" value="EAL domain"/>
    <property type="match status" value="1"/>
</dbReference>
<feature type="domain" description="Response regulatory" evidence="2">
    <location>
        <begin position="12"/>
        <end position="128"/>
    </location>
</feature>
<dbReference type="HOGENOM" id="CLU_000445_70_50_6"/>
<name>B8KWW4_9GAMM</name>
<dbReference type="InterPro" id="IPR001633">
    <property type="entry name" value="EAL_dom"/>
</dbReference>
<keyword evidence="6" id="KW-1185">Reference proteome</keyword>
<keyword evidence="1" id="KW-0597">Phosphoprotein</keyword>
<dbReference type="Proteomes" id="UP000004699">
    <property type="component" value="Unassembled WGS sequence"/>
</dbReference>
<evidence type="ECO:0000313" key="5">
    <source>
        <dbReference type="EMBL" id="EED36781.1"/>
    </source>
</evidence>
<dbReference type="SMART" id="SM00267">
    <property type="entry name" value="GGDEF"/>
    <property type="match status" value="1"/>
</dbReference>
<evidence type="ECO:0000259" key="4">
    <source>
        <dbReference type="PROSITE" id="PS50887"/>
    </source>
</evidence>
<dbReference type="InterPro" id="IPR035919">
    <property type="entry name" value="EAL_sf"/>
</dbReference>
<feature type="domain" description="EAL" evidence="3">
    <location>
        <begin position="340"/>
        <end position="592"/>
    </location>
</feature>
<dbReference type="AlphaFoldDB" id="B8KWW4"/>
<dbReference type="PROSITE" id="PS50883">
    <property type="entry name" value="EAL"/>
    <property type="match status" value="1"/>
</dbReference>
<evidence type="ECO:0000259" key="3">
    <source>
        <dbReference type="PROSITE" id="PS50883"/>
    </source>
</evidence>
<dbReference type="RefSeq" id="WP_009021523.1">
    <property type="nucleotide sequence ID" value="NZ_DS999411.1"/>
</dbReference>
<dbReference type="STRING" id="565045.NOR51B_2734"/>
<protein>
    <submittedName>
        <fullName evidence="5">Response regulator receiver modulated diguanylate cyclase/phosphodiesterase</fullName>
    </submittedName>
</protein>
<evidence type="ECO:0000256" key="1">
    <source>
        <dbReference type="PROSITE-ProRule" id="PRU00169"/>
    </source>
</evidence>
<dbReference type="Pfam" id="PF00072">
    <property type="entry name" value="Response_reg"/>
    <property type="match status" value="1"/>
</dbReference>
<dbReference type="SUPFAM" id="SSF55073">
    <property type="entry name" value="Nucleotide cyclase"/>
    <property type="match status" value="1"/>
</dbReference>
<dbReference type="PANTHER" id="PTHR44757">
    <property type="entry name" value="DIGUANYLATE CYCLASE DGCP"/>
    <property type="match status" value="1"/>
</dbReference>
<reference evidence="6" key="1">
    <citation type="journal article" date="2013" name="BMC Microbiol.">
        <title>Taxonomy and evolution of bacteriochlorophyll a-containing members of the OM60/NOR5 clade of marine gammaproteobacteria: description of Luminiphilus syltensis gen. nov., sp. nov., reclassification of Haliea rubra as Pseudohaliea rubra gen. nov., comb. nov., and emendation of Chromatocurvus halotolerans.</title>
        <authorList>
            <person name="Spring S."/>
            <person name="Riedel T."/>
            <person name="Sproer C."/>
            <person name="Yan S."/>
            <person name="Harder J."/>
            <person name="Fuchs B.M."/>
        </authorList>
    </citation>
    <scope>NUCLEOTIDE SEQUENCE [LARGE SCALE GENOMIC DNA]</scope>
    <source>
        <strain evidence="6">NOR51-B</strain>
    </source>
</reference>
<dbReference type="SMART" id="SM00052">
    <property type="entry name" value="EAL"/>
    <property type="match status" value="1"/>
</dbReference>
<proteinExistence type="predicted"/>
<dbReference type="CDD" id="cd01949">
    <property type="entry name" value="GGDEF"/>
    <property type="match status" value="1"/>
</dbReference>
<dbReference type="GO" id="GO:0000160">
    <property type="term" value="P:phosphorelay signal transduction system"/>
    <property type="evidence" value="ECO:0007669"/>
    <property type="project" value="InterPro"/>
</dbReference>